<dbReference type="EMBL" id="BNAW01000001">
    <property type="protein sequence ID" value="GHF90636.1"/>
    <property type="molecule type" value="Genomic_DNA"/>
</dbReference>
<dbReference type="RefSeq" id="WP_191305989.1">
    <property type="nucleotide sequence ID" value="NZ_BNAW01000001.1"/>
</dbReference>
<comment type="caution">
    <text evidence="2">The sequence shown here is derived from an EMBL/GenBank/DDBJ whole genome shotgun (WGS) entry which is preliminary data.</text>
</comment>
<evidence type="ECO:0000313" key="2">
    <source>
        <dbReference type="EMBL" id="GHF90636.1"/>
    </source>
</evidence>
<dbReference type="SUPFAM" id="SSF53597">
    <property type="entry name" value="Dihydrofolate reductase-like"/>
    <property type="match status" value="1"/>
</dbReference>
<evidence type="ECO:0000259" key="1">
    <source>
        <dbReference type="Pfam" id="PF01872"/>
    </source>
</evidence>
<dbReference type="Proteomes" id="UP000649955">
    <property type="component" value="Unassembled WGS sequence"/>
</dbReference>
<dbReference type="InterPro" id="IPR024072">
    <property type="entry name" value="DHFR-like_dom_sf"/>
</dbReference>
<reference evidence="3" key="1">
    <citation type="journal article" date="2019" name="Int. J. Syst. Evol. Microbiol.">
        <title>The Global Catalogue of Microorganisms (GCM) 10K type strain sequencing project: providing services to taxonomists for standard genome sequencing and annotation.</title>
        <authorList>
            <consortium name="The Broad Institute Genomics Platform"/>
            <consortium name="The Broad Institute Genome Sequencing Center for Infectious Disease"/>
            <person name="Wu L."/>
            <person name="Ma J."/>
        </authorList>
    </citation>
    <scope>NUCLEOTIDE SEQUENCE [LARGE SCALE GENOMIC DNA]</scope>
    <source>
        <strain evidence="3">CGMCC 4.7680</strain>
    </source>
</reference>
<proteinExistence type="predicted"/>
<feature type="domain" description="Bacterial bifunctional deaminase-reductase C-terminal" evidence="1">
    <location>
        <begin position="3"/>
        <end position="168"/>
    </location>
</feature>
<dbReference type="InterPro" id="IPR002734">
    <property type="entry name" value="RibDG_C"/>
</dbReference>
<protein>
    <submittedName>
        <fullName evidence="2">Pyrimidine reductase</fullName>
    </submittedName>
</protein>
<name>A0ABQ3JV63_9PSEU</name>
<organism evidence="2 3">
    <name type="scientific">Amycolatopsis bullii</name>
    <dbReference type="NCBI Taxonomy" id="941987"/>
    <lineage>
        <taxon>Bacteria</taxon>
        <taxon>Bacillati</taxon>
        <taxon>Actinomycetota</taxon>
        <taxon>Actinomycetes</taxon>
        <taxon>Pseudonocardiales</taxon>
        <taxon>Pseudonocardiaceae</taxon>
        <taxon>Amycolatopsis</taxon>
    </lineage>
</organism>
<dbReference type="Gene3D" id="3.40.430.10">
    <property type="entry name" value="Dihydrofolate Reductase, subunit A"/>
    <property type="match status" value="1"/>
</dbReference>
<gene>
    <name evidence="2" type="ORF">GCM10017567_00760</name>
</gene>
<keyword evidence="3" id="KW-1185">Reference proteome</keyword>
<sequence length="193" mass="20794">MGKLIISENVTLDGVVQDPTGDEGSGRGSWFTWIGDADRAAWAQVEHEEALGAAALLMGRRTHAYFLGRGWATRTGEWADRLRSLPKYVVSSSAVEGGGWGEPTVLAGDVVKEVAKLKEEVSGEIVVYGSSRLVHTLIEHDLADELRLMTYPFVVGAGERLFPATSGVKPARLIGTRGVGNSLALLTYELGRR</sequence>
<accession>A0ABQ3JV63</accession>
<dbReference type="Pfam" id="PF01872">
    <property type="entry name" value="RibD_C"/>
    <property type="match status" value="1"/>
</dbReference>
<evidence type="ECO:0000313" key="3">
    <source>
        <dbReference type="Proteomes" id="UP000649955"/>
    </source>
</evidence>